<name>A0ABU6YQS4_9FABA</name>
<gene>
    <name evidence="1" type="ORF">PIB30_080154</name>
</gene>
<evidence type="ECO:0000313" key="2">
    <source>
        <dbReference type="Proteomes" id="UP001341840"/>
    </source>
</evidence>
<organism evidence="1 2">
    <name type="scientific">Stylosanthes scabra</name>
    <dbReference type="NCBI Taxonomy" id="79078"/>
    <lineage>
        <taxon>Eukaryota</taxon>
        <taxon>Viridiplantae</taxon>
        <taxon>Streptophyta</taxon>
        <taxon>Embryophyta</taxon>
        <taxon>Tracheophyta</taxon>
        <taxon>Spermatophyta</taxon>
        <taxon>Magnoliopsida</taxon>
        <taxon>eudicotyledons</taxon>
        <taxon>Gunneridae</taxon>
        <taxon>Pentapetalae</taxon>
        <taxon>rosids</taxon>
        <taxon>fabids</taxon>
        <taxon>Fabales</taxon>
        <taxon>Fabaceae</taxon>
        <taxon>Papilionoideae</taxon>
        <taxon>50 kb inversion clade</taxon>
        <taxon>dalbergioids sensu lato</taxon>
        <taxon>Dalbergieae</taxon>
        <taxon>Pterocarpus clade</taxon>
        <taxon>Stylosanthes</taxon>
    </lineage>
</organism>
<evidence type="ECO:0000313" key="1">
    <source>
        <dbReference type="EMBL" id="MED6212107.1"/>
    </source>
</evidence>
<proteinExistence type="predicted"/>
<accession>A0ABU6YQS4</accession>
<comment type="caution">
    <text evidence="1">The sequence shown here is derived from an EMBL/GenBank/DDBJ whole genome shotgun (WGS) entry which is preliminary data.</text>
</comment>
<protein>
    <submittedName>
        <fullName evidence="1">Uncharacterized protein</fullName>
    </submittedName>
</protein>
<reference evidence="1 2" key="1">
    <citation type="journal article" date="2023" name="Plants (Basel)">
        <title>Bridging the Gap: Combining Genomics and Transcriptomics Approaches to Understand Stylosanthes scabra, an Orphan Legume from the Brazilian Caatinga.</title>
        <authorList>
            <person name="Ferreira-Neto J.R.C."/>
            <person name="da Silva M.D."/>
            <person name="Binneck E."/>
            <person name="de Melo N.F."/>
            <person name="da Silva R.H."/>
            <person name="de Melo A.L.T.M."/>
            <person name="Pandolfi V."/>
            <person name="Bustamante F.O."/>
            <person name="Brasileiro-Vidal A.C."/>
            <person name="Benko-Iseppon A.M."/>
        </authorList>
    </citation>
    <scope>NUCLEOTIDE SEQUENCE [LARGE SCALE GENOMIC DNA]</scope>
    <source>
        <tissue evidence="1">Leaves</tissue>
    </source>
</reference>
<dbReference type="EMBL" id="JASCZI010242814">
    <property type="protein sequence ID" value="MED6212107.1"/>
    <property type="molecule type" value="Genomic_DNA"/>
</dbReference>
<sequence>MHGGLVLDCCFYVDSSSFSAATVRRLLFGSNRDDILGKHNAPVCFVEYSYAAGWKHYQVSKTCVFCLIVTNYEDQDSV</sequence>
<dbReference type="Proteomes" id="UP001341840">
    <property type="component" value="Unassembled WGS sequence"/>
</dbReference>
<keyword evidence="2" id="KW-1185">Reference proteome</keyword>